<keyword evidence="4 8" id="KW-0547">Nucleotide-binding</keyword>
<dbReference type="SUPFAM" id="SSF56112">
    <property type="entry name" value="Protein kinase-like (PK-like)"/>
    <property type="match status" value="1"/>
</dbReference>
<dbReference type="PROSITE" id="PS00107">
    <property type="entry name" value="PROTEIN_KINASE_ATP"/>
    <property type="match status" value="1"/>
</dbReference>
<evidence type="ECO:0000256" key="1">
    <source>
        <dbReference type="ARBA" id="ARBA00004167"/>
    </source>
</evidence>
<evidence type="ECO:0000256" key="2">
    <source>
        <dbReference type="ARBA" id="ARBA00022527"/>
    </source>
</evidence>
<evidence type="ECO:0000259" key="11">
    <source>
        <dbReference type="PROSITE" id="PS50011"/>
    </source>
</evidence>
<keyword evidence="10" id="KW-1133">Transmembrane helix</keyword>
<keyword evidence="7" id="KW-0675">Receptor</keyword>
<proteinExistence type="inferred from homology"/>
<accession>A0AA38CNL9</accession>
<protein>
    <recommendedName>
        <fullName evidence="11">Protein kinase domain-containing protein</fullName>
    </recommendedName>
</protein>
<keyword evidence="5" id="KW-0418">Kinase</keyword>
<comment type="similarity">
    <text evidence="9">Belongs to the protein kinase superfamily.</text>
</comment>
<dbReference type="PANTHER" id="PTHR48055">
    <property type="entry name" value="LEUCINE-RICH REPEAT RECEPTOR PROTEIN KINASE EMS1"/>
    <property type="match status" value="1"/>
</dbReference>
<evidence type="ECO:0000256" key="10">
    <source>
        <dbReference type="SAM" id="Phobius"/>
    </source>
</evidence>
<keyword evidence="10" id="KW-0812">Transmembrane</keyword>
<dbReference type="EMBL" id="JAHRHJ020000009">
    <property type="protein sequence ID" value="KAH9299944.1"/>
    <property type="molecule type" value="Genomic_DNA"/>
</dbReference>
<comment type="caution">
    <text evidence="12">The sequence shown here is derived from an EMBL/GenBank/DDBJ whole genome shotgun (WGS) entry which is preliminary data.</text>
</comment>
<reference evidence="12 13" key="1">
    <citation type="journal article" date="2021" name="Nat. Plants">
        <title>The Taxus genome provides insights into paclitaxel biosynthesis.</title>
        <authorList>
            <person name="Xiong X."/>
            <person name="Gou J."/>
            <person name="Liao Q."/>
            <person name="Li Y."/>
            <person name="Zhou Q."/>
            <person name="Bi G."/>
            <person name="Li C."/>
            <person name="Du R."/>
            <person name="Wang X."/>
            <person name="Sun T."/>
            <person name="Guo L."/>
            <person name="Liang H."/>
            <person name="Lu P."/>
            <person name="Wu Y."/>
            <person name="Zhang Z."/>
            <person name="Ro D.K."/>
            <person name="Shang Y."/>
            <person name="Huang S."/>
            <person name="Yan J."/>
        </authorList>
    </citation>
    <scope>NUCLEOTIDE SEQUENCE [LARGE SCALE GENOMIC DNA]</scope>
    <source>
        <strain evidence="12">Ta-2019</strain>
    </source>
</reference>
<evidence type="ECO:0000256" key="4">
    <source>
        <dbReference type="ARBA" id="ARBA00022741"/>
    </source>
</evidence>
<dbReference type="AlphaFoldDB" id="A0AA38CNL9"/>
<feature type="transmembrane region" description="Helical" evidence="10">
    <location>
        <begin position="12"/>
        <end position="33"/>
    </location>
</feature>
<dbReference type="Pfam" id="PF00069">
    <property type="entry name" value="Pkinase"/>
    <property type="match status" value="1"/>
</dbReference>
<keyword evidence="2 9" id="KW-0723">Serine/threonine-protein kinase</keyword>
<dbReference type="InterPro" id="IPR008271">
    <property type="entry name" value="Ser/Thr_kinase_AS"/>
</dbReference>
<evidence type="ECO:0000256" key="5">
    <source>
        <dbReference type="ARBA" id="ARBA00022777"/>
    </source>
</evidence>
<feature type="non-terminal residue" evidence="12">
    <location>
        <position position="1"/>
    </location>
</feature>
<dbReference type="InterPro" id="IPR051564">
    <property type="entry name" value="LRR_receptor-like_kinase"/>
</dbReference>
<sequence length="368" mass="41502">FAKTSQHYTSRFLIGIMVVMGMALVGLLFSLWFCFLYKNNRVKEGYTNMEQKTAGAKLVMFHGDIPYASQDIIKRIEMLVDADIIGSGGFGMVYKLVMDDNSVFAVKKILSNGLRSNRLFERELEILGSIKHRNLVNLRGYCNSPSAKLLIYDYLPLGSLDKFLHEPRETETSLNWNARLKIAIGAARGLAYLHHDCYPRIVHRDVKPSNILLDENLESHVSDFGLAKLLEDDETHVTTIVAGTFGYLAPEYLQSGRATEKSDVYSFGVVLLELLSGKQPSDPSFVVKGLNVVGWVKTLLRENRLEEIVDLRFHCSSKESIESVLQTVVRCIASTPEERPRMNQVVQMLEAEIMSPCLSDFYESNSES</sequence>
<keyword evidence="10" id="KW-0472">Membrane</keyword>
<dbReference type="GO" id="GO:0005524">
    <property type="term" value="F:ATP binding"/>
    <property type="evidence" value="ECO:0007669"/>
    <property type="project" value="UniProtKB-UniRule"/>
</dbReference>
<evidence type="ECO:0000313" key="12">
    <source>
        <dbReference type="EMBL" id="KAH9299944.1"/>
    </source>
</evidence>
<keyword evidence="6 8" id="KW-0067">ATP-binding</keyword>
<dbReference type="Proteomes" id="UP000824469">
    <property type="component" value="Unassembled WGS sequence"/>
</dbReference>
<dbReference type="InterPro" id="IPR000719">
    <property type="entry name" value="Prot_kinase_dom"/>
</dbReference>
<keyword evidence="13" id="KW-1185">Reference proteome</keyword>
<keyword evidence="3" id="KW-0808">Transferase</keyword>
<dbReference type="Gene3D" id="3.30.200.20">
    <property type="entry name" value="Phosphorylase Kinase, domain 1"/>
    <property type="match status" value="1"/>
</dbReference>
<dbReference type="PROSITE" id="PS00108">
    <property type="entry name" value="PROTEIN_KINASE_ST"/>
    <property type="match status" value="1"/>
</dbReference>
<dbReference type="PROSITE" id="PS50011">
    <property type="entry name" value="PROTEIN_KINASE_DOM"/>
    <property type="match status" value="1"/>
</dbReference>
<comment type="subcellular location">
    <subcellularLocation>
        <location evidence="1">Membrane</location>
        <topology evidence="1">Single-pass membrane protein</topology>
    </subcellularLocation>
</comment>
<dbReference type="GO" id="GO:0004674">
    <property type="term" value="F:protein serine/threonine kinase activity"/>
    <property type="evidence" value="ECO:0007669"/>
    <property type="project" value="UniProtKB-KW"/>
</dbReference>
<dbReference type="Gene3D" id="1.10.510.10">
    <property type="entry name" value="Transferase(Phosphotransferase) domain 1"/>
    <property type="match status" value="1"/>
</dbReference>
<dbReference type="InterPro" id="IPR011009">
    <property type="entry name" value="Kinase-like_dom_sf"/>
</dbReference>
<dbReference type="PANTHER" id="PTHR48055:SF46">
    <property type="entry name" value="LEUCINE-RICH REPEAT SERINE_THREONINE-PROTEIN KINASE 1"/>
    <property type="match status" value="1"/>
</dbReference>
<evidence type="ECO:0000256" key="3">
    <source>
        <dbReference type="ARBA" id="ARBA00022679"/>
    </source>
</evidence>
<feature type="binding site" evidence="8">
    <location>
        <position position="108"/>
    </location>
    <ligand>
        <name>ATP</name>
        <dbReference type="ChEBI" id="CHEBI:30616"/>
    </ligand>
</feature>
<dbReference type="InterPro" id="IPR017441">
    <property type="entry name" value="Protein_kinase_ATP_BS"/>
</dbReference>
<evidence type="ECO:0000256" key="6">
    <source>
        <dbReference type="ARBA" id="ARBA00022840"/>
    </source>
</evidence>
<evidence type="ECO:0000256" key="7">
    <source>
        <dbReference type="ARBA" id="ARBA00023170"/>
    </source>
</evidence>
<evidence type="ECO:0000256" key="8">
    <source>
        <dbReference type="PROSITE-ProRule" id="PRU10141"/>
    </source>
</evidence>
<gene>
    <name evidence="12" type="ORF">KI387_011527</name>
</gene>
<dbReference type="GO" id="GO:0016020">
    <property type="term" value="C:membrane"/>
    <property type="evidence" value="ECO:0007669"/>
    <property type="project" value="UniProtKB-SubCell"/>
</dbReference>
<feature type="domain" description="Protein kinase" evidence="11">
    <location>
        <begin position="79"/>
        <end position="358"/>
    </location>
</feature>
<name>A0AA38CNL9_TAXCH</name>
<evidence type="ECO:0000313" key="13">
    <source>
        <dbReference type="Proteomes" id="UP000824469"/>
    </source>
</evidence>
<organism evidence="12 13">
    <name type="scientific">Taxus chinensis</name>
    <name type="common">Chinese yew</name>
    <name type="synonym">Taxus wallichiana var. chinensis</name>
    <dbReference type="NCBI Taxonomy" id="29808"/>
    <lineage>
        <taxon>Eukaryota</taxon>
        <taxon>Viridiplantae</taxon>
        <taxon>Streptophyta</taxon>
        <taxon>Embryophyta</taxon>
        <taxon>Tracheophyta</taxon>
        <taxon>Spermatophyta</taxon>
        <taxon>Pinopsida</taxon>
        <taxon>Pinidae</taxon>
        <taxon>Conifers II</taxon>
        <taxon>Cupressales</taxon>
        <taxon>Taxaceae</taxon>
        <taxon>Taxus</taxon>
    </lineage>
</organism>
<dbReference type="SMART" id="SM00220">
    <property type="entry name" value="S_TKc"/>
    <property type="match status" value="1"/>
</dbReference>
<evidence type="ECO:0000256" key="9">
    <source>
        <dbReference type="RuleBase" id="RU000304"/>
    </source>
</evidence>
<dbReference type="OMA" id="LHEPRET"/>
<dbReference type="FunFam" id="1.10.510.10:FF:000146">
    <property type="entry name" value="LRR receptor-like serine/threonine-protein kinase IOS1"/>
    <property type="match status" value="1"/>
</dbReference>